<reference evidence="1 2" key="1">
    <citation type="journal article" date="2013" name="Curr. Biol.">
        <title>The Genome of the Foraminiferan Reticulomyxa filosa.</title>
        <authorList>
            <person name="Glockner G."/>
            <person name="Hulsmann N."/>
            <person name="Schleicher M."/>
            <person name="Noegel A.A."/>
            <person name="Eichinger L."/>
            <person name="Gallinger C."/>
            <person name="Pawlowski J."/>
            <person name="Sierra R."/>
            <person name="Euteneuer U."/>
            <person name="Pillet L."/>
            <person name="Moustafa A."/>
            <person name="Platzer M."/>
            <person name="Groth M."/>
            <person name="Szafranski K."/>
            <person name="Schliwa M."/>
        </authorList>
    </citation>
    <scope>NUCLEOTIDE SEQUENCE [LARGE SCALE GENOMIC DNA]</scope>
</reference>
<dbReference type="OrthoDB" id="436262at2759"/>
<dbReference type="GO" id="GO:0010032">
    <property type="term" value="P:meiotic chromosome condensation"/>
    <property type="evidence" value="ECO:0007669"/>
    <property type="project" value="TreeGrafter"/>
</dbReference>
<evidence type="ECO:0000313" key="2">
    <source>
        <dbReference type="Proteomes" id="UP000023152"/>
    </source>
</evidence>
<comment type="caution">
    <text evidence="1">The sequence shown here is derived from an EMBL/GenBank/DDBJ whole genome shotgun (WGS) entry which is preliminary data.</text>
</comment>
<dbReference type="AlphaFoldDB" id="X6NJN6"/>
<dbReference type="GO" id="GO:0000779">
    <property type="term" value="C:condensed chromosome, centromeric region"/>
    <property type="evidence" value="ECO:0007669"/>
    <property type="project" value="TreeGrafter"/>
</dbReference>
<accession>X6NJN6</accession>
<keyword evidence="2" id="KW-1185">Reference proteome</keyword>
<protein>
    <submittedName>
        <fullName evidence="1">Chromosome condensation complex protein</fullName>
    </submittedName>
</protein>
<dbReference type="GO" id="GO:0042393">
    <property type="term" value="F:histone binding"/>
    <property type="evidence" value="ECO:0007669"/>
    <property type="project" value="TreeGrafter"/>
</dbReference>
<organism evidence="1 2">
    <name type="scientific">Reticulomyxa filosa</name>
    <dbReference type="NCBI Taxonomy" id="46433"/>
    <lineage>
        <taxon>Eukaryota</taxon>
        <taxon>Sar</taxon>
        <taxon>Rhizaria</taxon>
        <taxon>Retaria</taxon>
        <taxon>Foraminifera</taxon>
        <taxon>Monothalamids</taxon>
        <taxon>Reticulomyxidae</taxon>
        <taxon>Reticulomyxa</taxon>
    </lineage>
</organism>
<dbReference type="GO" id="GO:0000796">
    <property type="term" value="C:condensin complex"/>
    <property type="evidence" value="ECO:0007669"/>
    <property type="project" value="TreeGrafter"/>
</dbReference>
<name>X6NJN6_RETFI</name>
<dbReference type="EMBL" id="ASPP01008058">
    <property type="protein sequence ID" value="ETO26133.1"/>
    <property type="molecule type" value="Genomic_DNA"/>
</dbReference>
<dbReference type="PANTHER" id="PTHR14222:SF2">
    <property type="entry name" value="CONDENSIN COMPLEX SUBUNIT 1"/>
    <property type="match status" value="1"/>
</dbReference>
<evidence type="ECO:0000313" key="1">
    <source>
        <dbReference type="EMBL" id="ETO26133.1"/>
    </source>
</evidence>
<dbReference type="PANTHER" id="PTHR14222">
    <property type="entry name" value="CONDENSIN"/>
    <property type="match status" value="1"/>
</dbReference>
<dbReference type="GO" id="GO:0007076">
    <property type="term" value="P:mitotic chromosome condensation"/>
    <property type="evidence" value="ECO:0007669"/>
    <property type="project" value="InterPro"/>
</dbReference>
<dbReference type="InterPro" id="IPR026971">
    <property type="entry name" value="CND1/NCAPD3"/>
</dbReference>
<proteinExistence type="predicted"/>
<dbReference type="Proteomes" id="UP000023152">
    <property type="component" value="Unassembled WGS sequence"/>
</dbReference>
<sequence>MAQLLSSRTQSDVLECVEFFKVACVFKIANEHIGFKKMLPLVWNKDNPAIVNAVIGAYHYKYIYNGVTQAENEVEQARQALSIAAKLVKLTNNATLADITCIEELIRLLVVTKKEEKMANIDIPAPVFAALWGIFEGKLQDVTTAQRRGALDLLRMAAVANRDILSVKIERVVEIGFGDIAEVTQTKIKGLKKKTKKKIISFGFILTG</sequence>
<gene>
    <name evidence="1" type="ORF">RFI_11002</name>
</gene>